<gene>
    <name evidence="2" type="ORF">IE81DRAFT_200803</name>
</gene>
<evidence type="ECO:0000313" key="2">
    <source>
        <dbReference type="EMBL" id="PWN40881.1"/>
    </source>
</evidence>
<feature type="region of interest" description="Disordered" evidence="1">
    <location>
        <begin position="1"/>
        <end position="22"/>
    </location>
</feature>
<dbReference type="OrthoDB" id="10496398at2759"/>
<evidence type="ECO:0000256" key="1">
    <source>
        <dbReference type="SAM" id="MobiDB-lite"/>
    </source>
</evidence>
<feature type="compositionally biased region" description="Gly residues" evidence="1">
    <location>
        <begin position="1"/>
        <end position="15"/>
    </location>
</feature>
<reference evidence="2 3" key="1">
    <citation type="journal article" date="2018" name="Mol. Biol. Evol.">
        <title>Broad Genomic Sampling Reveals a Smut Pathogenic Ancestry of the Fungal Clade Ustilaginomycotina.</title>
        <authorList>
            <person name="Kijpornyongpan T."/>
            <person name="Mondo S.J."/>
            <person name="Barry K."/>
            <person name="Sandor L."/>
            <person name="Lee J."/>
            <person name="Lipzen A."/>
            <person name="Pangilinan J."/>
            <person name="LaButti K."/>
            <person name="Hainaut M."/>
            <person name="Henrissat B."/>
            <person name="Grigoriev I.V."/>
            <person name="Spatafora J.W."/>
            <person name="Aime M.C."/>
        </authorList>
    </citation>
    <scope>NUCLEOTIDE SEQUENCE [LARGE SCALE GENOMIC DNA]</scope>
    <source>
        <strain evidence="2 3">MCA 4658</strain>
    </source>
</reference>
<dbReference type="AlphaFoldDB" id="A0A316VX72"/>
<sequence>MSSHPSGGGGGGGGNSASVPLDGLSMMLGHQQSEKDRILNKLQMAAWPAADVELVALLDDGFDSDHSSAAAPAAAASPRVEATSAAAKAGLFSKGFLSSTKAPAPPSTAYARAKEAKRTSSTAMGTAPTPRSIAVHSMILV</sequence>
<name>A0A316VX72_9BASI</name>
<dbReference type="RefSeq" id="XP_025368041.1">
    <property type="nucleotide sequence ID" value="XM_025510879.1"/>
</dbReference>
<keyword evidence="3" id="KW-1185">Reference proteome</keyword>
<dbReference type="InParanoid" id="A0A316VX72"/>
<dbReference type="GeneID" id="37032749"/>
<proteinExistence type="predicted"/>
<organism evidence="2 3">
    <name type="scientific">Ceraceosorus guamensis</name>
    <dbReference type="NCBI Taxonomy" id="1522189"/>
    <lineage>
        <taxon>Eukaryota</taxon>
        <taxon>Fungi</taxon>
        <taxon>Dikarya</taxon>
        <taxon>Basidiomycota</taxon>
        <taxon>Ustilaginomycotina</taxon>
        <taxon>Exobasidiomycetes</taxon>
        <taxon>Ceraceosorales</taxon>
        <taxon>Ceraceosoraceae</taxon>
        <taxon>Ceraceosorus</taxon>
    </lineage>
</organism>
<evidence type="ECO:0000313" key="3">
    <source>
        <dbReference type="Proteomes" id="UP000245783"/>
    </source>
</evidence>
<dbReference type="Proteomes" id="UP000245783">
    <property type="component" value="Unassembled WGS sequence"/>
</dbReference>
<accession>A0A316VX72</accession>
<dbReference type="EMBL" id="KZ819404">
    <property type="protein sequence ID" value="PWN40881.1"/>
    <property type="molecule type" value="Genomic_DNA"/>
</dbReference>
<feature type="region of interest" description="Disordered" evidence="1">
    <location>
        <begin position="100"/>
        <end position="128"/>
    </location>
</feature>
<protein>
    <submittedName>
        <fullName evidence="2">Uncharacterized protein</fullName>
    </submittedName>
</protein>